<dbReference type="GO" id="GO:0004672">
    <property type="term" value="F:protein kinase activity"/>
    <property type="evidence" value="ECO:0007669"/>
    <property type="project" value="InterPro"/>
</dbReference>
<accession>C1EIG0</accession>
<dbReference type="OrthoDB" id="10252171at2759"/>
<organism evidence="6 7">
    <name type="scientific">Micromonas commoda (strain RCC299 / NOUM17 / CCMP2709)</name>
    <name type="common">Picoplanktonic green alga</name>
    <dbReference type="NCBI Taxonomy" id="296587"/>
    <lineage>
        <taxon>Eukaryota</taxon>
        <taxon>Viridiplantae</taxon>
        <taxon>Chlorophyta</taxon>
        <taxon>Mamiellophyceae</taxon>
        <taxon>Mamiellales</taxon>
        <taxon>Mamiellaceae</taxon>
        <taxon>Micromonas</taxon>
    </lineage>
</organism>
<dbReference type="PROSITE" id="PS50011">
    <property type="entry name" value="PROTEIN_KINASE_DOM"/>
    <property type="match status" value="1"/>
</dbReference>
<dbReference type="InterPro" id="IPR050117">
    <property type="entry name" value="MAPK"/>
</dbReference>
<keyword evidence="2 3" id="KW-0067">ATP-binding</keyword>
<dbReference type="Proteomes" id="UP000002009">
    <property type="component" value="Chromosome 15"/>
</dbReference>
<dbReference type="eggNOG" id="KOG0661">
    <property type="taxonomic scope" value="Eukaryota"/>
</dbReference>
<evidence type="ECO:0000259" key="5">
    <source>
        <dbReference type="PROSITE" id="PS50011"/>
    </source>
</evidence>
<dbReference type="GeneID" id="8249527"/>
<dbReference type="SMART" id="SM00220">
    <property type="entry name" value="S_TKc"/>
    <property type="match status" value="1"/>
</dbReference>
<dbReference type="PANTHER" id="PTHR24055">
    <property type="entry name" value="MITOGEN-ACTIVATED PROTEIN KINASE"/>
    <property type="match status" value="1"/>
</dbReference>
<evidence type="ECO:0000313" key="6">
    <source>
        <dbReference type="EMBL" id="ACO67854.1"/>
    </source>
</evidence>
<proteinExistence type="predicted"/>
<keyword evidence="7" id="KW-1185">Reference proteome</keyword>
<dbReference type="InParanoid" id="C1EIG0"/>
<evidence type="ECO:0000256" key="1">
    <source>
        <dbReference type="ARBA" id="ARBA00022741"/>
    </source>
</evidence>
<evidence type="ECO:0000256" key="2">
    <source>
        <dbReference type="ARBA" id="ARBA00022840"/>
    </source>
</evidence>
<name>C1EIG0_MICCC</name>
<dbReference type="AlphaFoldDB" id="C1EIG0"/>
<evidence type="ECO:0000313" key="7">
    <source>
        <dbReference type="Proteomes" id="UP000002009"/>
    </source>
</evidence>
<feature type="domain" description="Protein kinase" evidence="5">
    <location>
        <begin position="6"/>
        <end position="319"/>
    </location>
</feature>
<dbReference type="KEGG" id="mis:MICPUN_64563"/>
<evidence type="ECO:0000256" key="3">
    <source>
        <dbReference type="PROSITE-ProRule" id="PRU10141"/>
    </source>
</evidence>
<dbReference type="InterPro" id="IPR017441">
    <property type="entry name" value="Protein_kinase_ATP_BS"/>
</dbReference>
<feature type="region of interest" description="Disordered" evidence="4">
    <location>
        <begin position="341"/>
        <end position="371"/>
    </location>
</feature>
<reference evidence="6 7" key="1">
    <citation type="journal article" date="2009" name="Science">
        <title>Green evolution and dynamic adaptations revealed by genomes of the marine picoeukaryotes Micromonas.</title>
        <authorList>
            <person name="Worden A.Z."/>
            <person name="Lee J.H."/>
            <person name="Mock T."/>
            <person name="Rouze P."/>
            <person name="Simmons M.P."/>
            <person name="Aerts A.L."/>
            <person name="Allen A.E."/>
            <person name="Cuvelier M.L."/>
            <person name="Derelle E."/>
            <person name="Everett M.V."/>
            <person name="Foulon E."/>
            <person name="Grimwood J."/>
            <person name="Gundlach H."/>
            <person name="Henrissat B."/>
            <person name="Napoli C."/>
            <person name="McDonald S.M."/>
            <person name="Parker M.S."/>
            <person name="Rombauts S."/>
            <person name="Salamov A."/>
            <person name="Von Dassow P."/>
            <person name="Badger J.H."/>
            <person name="Coutinho P.M."/>
            <person name="Demir E."/>
            <person name="Dubchak I."/>
            <person name="Gentemann C."/>
            <person name="Eikrem W."/>
            <person name="Gready J.E."/>
            <person name="John U."/>
            <person name="Lanier W."/>
            <person name="Lindquist E.A."/>
            <person name="Lucas S."/>
            <person name="Mayer K.F."/>
            <person name="Moreau H."/>
            <person name="Not F."/>
            <person name="Otillar R."/>
            <person name="Panaud O."/>
            <person name="Pangilinan J."/>
            <person name="Paulsen I."/>
            <person name="Piegu B."/>
            <person name="Poliakov A."/>
            <person name="Robbens S."/>
            <person name="Schmutz J."/>
            <person name="Toulza E."/>
            <person name="Wyss T."/>
            <person name="Zelensky A."/>
            <person name="Zhou K."/>
            <person name="Armbrust E.V."/>
            <person name="Bhattacharya D."/>
            <person name="Goodenough U.W."/>
            <person name="Van de Peer Y."/>
            <person name="Grigoriev I.V."/>
        </authorList>
    </citation>
    <scope>NUCLEOTIDE SEQUENCE [LARGE SCALE GENOMIC DNA]</scope>
    <source>
        <strain evidence="7">RCC299 / NOUM17</strain>
    </source>
</reference>
<dbReference type="InterPro" id="IPR011009">
    <property type="entry name" value="Kinase-like_dom_sf"/>
</dbReference>
<dbReference type="GO" id="GO:0005524">
    <property type="term" value="F:ATP binding"/>
    <property type="evidence" value="ECO:0007669"/>
    <property type="project" value="UniProtKB-UniRule"/>
</dbReference>
<dbReference type="SUPFAM" id="SSF56112">
    <property type="entry name" value="Protein kinase-like (PK-like)"/>
    <property type="match status" value="1"/>
</dbReference>
<dbReference type="RefSeq" id="XP_002506596.1">
    <property type="nucleotide sequence ID" value="XM_002506550.1"/>
</dbReference>
<feature type="region of interest" description="Disordered" evidence="4">
    <location>
        <begin position="471"/>
        <end position="571"/>
    </location>
</feature>
<dbReference type="Pfam" id="PF00069">
    <property type="entry name" value="Pkinase"/>
    <property type="match status" value="1"/>
</dbReference>
<dbReference type="PROSITE" id="PS00107">
    <property type="entry name" value="PROTEIN_KINASE_ATP"/>
    <property type="match status" value="1"/>
</dbReference>
<evidence type="ECO:0000256" key="4">
    <source>
        <dbReference type="SAM" id="MobiDB-lite"/>
    </source>
</evidence>
<dbReference type="EMBL" id="CP001333">
    <property type="protein sequence ID" value="ACO67854.1"/>
    <property type="molecule type" value="Genomic_DNA"/>
</dbReference>
<keyword evidence="1 3" id="KW-0547">Nucleotide-binding</keyword>
<feature type="binding site" evidence="3">
    <location>
        <position position="40"/>
    </location>
    <ligand>
        <name>ATP</name>
        <dbReference type="ChEBI" id="CHEBI:30616"/>
    </ligand>
</feature>
<dbReference type="InterPro" id="IPR000719">
    <property type="entry name" value="Prot_kinase_dom"/>
</dbReference>
<gene>
    <name evidence="6" type="ORF">MICPUN_64563</name>
</gene>
<dbReference type="Gene3D" id="1.10.510.10">
    <property type="entry name" value="Transferase(Phosphotransferase) domain 1"/>
    <property type="match status" value="1"/>
</dbReference>
<dbReference type="OMA" id="WRWDDLY"/>
<dbReference type="STRING" id="296587.C1EIG0"/>
<protein>
    <recommendedName>
        <fullName evidence="5">Protein kinase domain-containing protein</fullName>
    </recommendedName>
</protein>
<dbReference type="Gene3D" id="3.30.200.20">
    <property type="entry name" value="Phosphorylase Kinase, domain 1"/>
    <property type="match status" value="1"/>
</dbReference>
<sequence>MFLDEFEFVKRLGEGAFATVWAARRKDPGGPNHGKLYAVKHLKQADDGVAGKGLLGTPEFRSLKFIARHPNVLRAVQVARERGQVFLVTEWCDDNLLSIVETARERGLGRVPEDVTRAALSHLLEALAHCHDARWAHRDVKPENILVARGVAKLADFGEACEFDGDDALRTYVGTRWYRAPEQLVFEKHAPNEYRVINARWRNPGAADVWAAGCVMCECYLGHALFRGNSSADMLRKMADVLGDGGGFDDANQSSKELIREWPIAANDDACVPRGPDRLADAFGGDGIGADALDLVRAMLAVDPARRITARAALAHPFFSSREKAAAGAVVLPSSRMMEPSAATVRAPAGASNGHARTFQKTDDDDDDDAERRRARIRAAALAQVSDSDDDEFDFSPSAAAASASITSAPEATRTVAAALPEDAIPATPTPEAVAAMDAIRRAHSRAEASAAPPPPAAGIAAGVAGVRLDASRPAGSGTKQQDQTASPRSNRPLPPPPPPARKKSLLDDSDSEDDGFHAGVVRPTGRSALTSRRVGGAGVAADGVVPRGRTDGGGDSSSDEGDGARRIVPL</sequence>